<dbReference type="Pfam" id="PF02515">
    <property type="entry name" value="CoA_transf_3"/>
    <property type="match status" value="1"/>
</dbReference>
<dbReference type="PANTHER" id="PTHR48228">
    <property type="entry name" value="SUCCINYL-COA--D-CITRAMALATE COA-TRANSFERASE"/>
    <property type="match status" value="1"/>
</dbReference>
<dbReference type="InterPro" id="IPR050509">
    <property type="entry name" value="CoA-transferase_III"/>
</dbReference>
<reference evidence="1" key="1">
    <citation type="submission" date="2020-10" db="EMBL/GenBank/DDBJ databases">
        <authorList>
            <person name="Gilroy R."/>
        </authorList>
    </citation>
    <scope>NUCLEOTIDE SEQUENCE</scope>
    <source>
        <strain evidence="1">CHK160-1198</strain>
    </source>
</reference>
<proteinExistence type="predicted"/>
<dbReference type="PANTHER" id="PTHR48228:SF5">
    <property type="entry name" value="ALPHA-METHYLACYL-COA RACEMASE"/>
    <property type="match status" value="1"/>
</dbReference>
<dbReference type="Gene3D" id="3.30.1540.10">
    <property type="entry name" value="formyl-coa transferase, domain 3"/>
    <property type="match status" value="1"/>
</dbReference>
<comment type="caution">
    <text evidence="1">The sequence shown here is derived from an EMBL/GenBank/DDBJ whole genome shotgun (WGS) entry which is preliminary data.</text>
</comment>
<dbReference type="InterPro" id="IPR003673">
    <property type="entry name" value="CoA-Trfase_fam_III"/>
</dbReference>
<organism evidence="1 2">
    <name type="scientific">Candidatus Avacidaminococcus intestinavium</name>
    <dbReference type="NCBI Taxonomy" id="2840684"/>
    <lineage>
        <taxon>Bacteria</taxon>
        <taxon>Bacillati</taxon>
        <taxon>Bacillota</taxon>
        <taxon>Negativicutes</taxon>
        <taxon>Acidaminococcales</taxon>
        <taxon>Acidaminococcaceae</taxon>
        <taxon>Acidaminococcaceae incertae sedis</taxon>
        <taxon>Candidatus Avacidaminococcus</taxon>
    </lineage>
</organism>
<dbReference type="AlphaFoldDB" id="A0A9D1SL54"/>
<sequence>MMAMQVLTGIKVLDLTKWLPGQYCTMVLGDFGAEVIKVEDLKGDATRQFQPQKSSDMSFWHLALNRNKKGLAVDLRSVEGRQIIRKLMLEADVVVESFRPGIMTKMDADYETIKKLKPSIIYCSLTGFGQTGKYKNMPAHDLNIVGLAGITTLDMAGNAAVSPVQVSGIGGSMNAVTGILLALLARERTGVGQYIDIGLYNSALNFEVTSIAALFGQLEVDGEAGAERIGHYYNLYQTKDDRYLTVGTIEPKFWRELCLLIEKPELSEHQFDFQHSAKLRSILKETFLTKTLAEWVALIGKKEFCVTPVLSLEEAMASEIASESGLLTKRSEEWGDTSYLKSAIKLSATPATIERRAPYLGEHTEEVLRSLGYTEQKLLALKEQGII</sequence>
<protein>
    <submittedName>
        <fullName evidence="1">CoA transferase</fullName>
    </submittedName>
</protein>
<dbReference type="InterPro" id="IPR044855">
    <property type="entry name" value="CoA-Trfase_III_dom3_sf"/>
</dbReference>
<name>A0A9D1SL54_9FIRM</name>
<dbReference type="EMBL" id="DVNI01000087">
    <property type="protein sequence ID" value="HIU64459.1"/>
    <property type="molecule type" value="Genomic_DNA"/>
</dbReference>
<gene>
    <name evidence="1" type="ORF">IAB06_05450</name>
</gene>
<evidence type="ECO:0000313" key="2">
    <source>
        <dbReference type="Proteomes" id="UP000824099"/>
    </source>
</evidence>
<reference evidence="1" key="2">
    <citation type="journal article" date="2021" name="PeerJ">
        <title>Extensive microbial diversity within the chicken gut microbiome revealed by metagenomics and culture.</title>
        <authorList>
            <person name="Gilroy R."/>
            <person name="Ravi A."/>
            <person name="Getino M."/>
            <person name="Pursley I."/>
            <person name="Horton D.L."/>
            <person name="Alikhan N.F."/>
            <person name="Baker D."/>
            <person name="Gharbi K."/>
            <person name="Hall N."/>
            <person name="Watson M."/>
            <person name="Adriaenssens E.M."/>
            <person name="Foster-Nyarko E."/>
            <person name="Jarju S."/>
            <person name="Secka A."/>
            <person name="Antonio M."/>
            <person name="Oren A."/>
            <person name="Chaudhuri R.R."/>
            <person name="La Ragione R."/>
            <person name="Hildebrand F."/>
            <person name="Pallen M.J."/>
        </authorList>
    </citation>
    <scope>NUCLEOTIDE SEQUENCE</scope>
    <source>
        <strain evidence="1">CHK160-1198</strain>
    </source>
</reference>
<dbReference type="Proteomes" id="UP000824099">
    <property type="component" value="Unassembled WGS sequence"/>
</dbReference>
<dbReference type="Gene3D" id="3.40.50.10540">
    <property type="entry name" value="Crotonobetainyl-coa:carnitine coa-transferase, domain 1"/>
    <property type="match status" value="2"/>
</dbReference>
<evidence type="ECO:0000313" key="1">
    <source>
        <dbReference type="EMBL" id="HIU64459.1"/>
    </source>
</evidence>
<keyword evidence="1" id="KW-0808">Transferase</keyword>
<dbReference type="GO" id="GO:0016740">
    <property type="term" value="F:transferase activity"/>
    <property type="evidence" value="ECO:0007669"/>
    <property type="project" value="UniProtKB-KW"/>
</dbReference>
<accession>A0A9D1SL54</accession>
<dbReference type="InterPro" id="IPR023606">
    <property type="entry name" value="CoA-Trfase_III_dom_1_sf"/>
</dbReference>
<dbReference type="SUPFAM" id="SSF89796">
    <property type="entry name" value="CoA-transferase family III (CaiB/BaiF)"/>
    <property type="match status" value="1"/>
</dbReference>